<dbReference type="PANTHER" id="PTHR47172:SF24">
    <property type="entry name" value="GATA ZINC FINGER DOMAIN-CONTAINING PROTEIN 14-RELATED"/>
    <property type="match status" value="1"/>
</dbReference>
<dbReference type="InterPro" id="IPR000679">
    <property type="entry name" value="Znf_GATA"/>
</dbReference>
<organism evidence="11 12">
    <name type="scientific">Ostreobium quekettii</name>
    <dbReference type="NCBI Taxonomy" id="121088"/>
    <lineage>
        <taxon>Eukaryota</taxon>
        <taxon>Viridiplantae</taxon>
        <taxon>Chlorophyta</taxon>
        <taxon>core chlorophytes</taxon>
        <taxon>Ulvophyceae</taxon>
        <taxon>TCBD clade</taxon>
        <taxon>Bryopsidales</taxon>
        <taxon>Ostreobineae</taxon>
        <taxon>Ostreobiaceae</taxon>
        <taxon>Ostreobium</taxon>
    </lineage>
</organism>
<keyword evidence="2 8" id="KW-0863">Zinc-finger</keyword>
<dbReference type="PANTHER" id="PTHR47172">
    <property type="entry name" value="OS01G0976800 PROTEIN"/>
    <property type="match status" value="1"/>
</dbReference>
<feature type="non-terminal residue" evidence="11">
    <location>
        <position position="1"/>
    </location>
</feature>
<keyword evidence="5" id="KW-0804">Transcription</keyword>
<keyword evidence="1" id="KW-0479">Metal-binding</keyword>
<evidence type="ECO:0000256" key="2">
    <source>
        <dbReference type="ARBA" id="ARBA00022771"/>
    </source>
</evidence>
<dbReference type="SMART" id="SM00401">
    <property type="entry name" value="ZnF_GATA"/>
    <property type="match status" value="1"/>
</dbReference>
<dbReference type="GO" id="GO:0006355">
    <property type="term" value="P:regulation of DNA-templated transcription"/>
    <property type="evidence" value="ECO:0007669"/>
    <property type="project" value="InterPro"/>
</dbReference>
<evidence type="ECO:0000256" key="5">
    <source>
        <dbReference type="ARBA" id="ARBA00023163"/>
    </source>
</evidence>
<comment type="similarity">
    <text evidence="6">Belongs to the type IV zinc-finger family. Class B subfamily.</text>
</comment>
<evidence type="ECO:0000256" key="7">
    <source>
        <dbReference type="ARBA" id="ARBA00037539"/>
    </source>
</evidence>
<keyword evidence="3" id="KW-0862">Zinc</keyword>
<evidence type="ECO:0000313" key="12">
    <source>
        <dbReference type="Proteomes" id="UP000708148"/>
    </source>
</evidence>
<feature type="compositionally biased region" description="Basic and acidic residues" evidence="9">
    <location>
        <begin position="349"/>
        <end position="369"/>
    </location>
</feature>
<feature type="region of interest" description="Disordered" evidence="9">
    <location>
        <begin position="145"/>
        <end position="184"/>
    </location>
</feature>
<dbReference type="Gene3D" id="3.30.50.10">
    <property type="entry name" value="Erythroid Transcription Factor GATA-1, subunit A"/>
    <property type="match status" value="1"/>
</dbReference>
<feature type="compositionally biased region" description="Basic residues" evidence="9">
    <location>
        <begin position="145"/>
        <end position="159"/>
    </location>
</feature>
<evidence type="ECO:0000313" key="11">
    <source>
        <dbReference type="EMBL" id="CAD7694764.1"/>
    </source>
</evidence>
<sequence>GAQDGVQGLKVLAECGIEIPGSRAGCPRGAGSGLAVASAMGACGAAIYGPGILQFDHTPVGEHKGVRKWPTQVAVKARAGMQESFLQALEVSDGQIMVNDDRTSEEMIKGKCTKCGTTRTPQWREGPEGPKTLCNACGVRLSREKKTKWGKATRRKKAQQQKNPPPCLRPSVHRRKPLVTSQPRVRVRASDVALITQLRNVLPIAAGAGAASPSEGDMDASKLLNRDINAAVQLLSMSFASKGAKRKVPGGKREGEVGKFEFMSRGKERCGGFPIDKGQVAWGAVPEARRAELWPMRAQLQTAWWQVEAAEAAVAAVAEVLAARTAAAMEAQLRYQDLTKLWEQAASSREPDDGQHCKWRKTEHAAQDV</sequence>
<evidence type="ECO:0000256" key="9">
    <source>
        <dbReference type="SAM" id="MobiDB-lite"/>
    </source>
</evidence>
<dbReference type="PROSITE" id="PS50114">
    <property type="entry name" value="GATA_ZN_FINGER_2"/>
    <property type="match status" value="1"/>
</dbReference>
<evidence type="ECO:0000256" key="8">
    <source>
        <dbReference type="PROSITE-ProRule" id="PRU00094"/>
    </source>
</evidence>
<dbReference type="GO" id="GO:0008270">
    <property type="term" value="F:zinc ion binding"/>
    <property type="evidence" value="ECO:0007669"/>
    <property type="project" value="UniProtKB-KW"/>
</dbReference>
<evidence type="ECO:0000256" key="3">
    <source>
        <dbReference type="ARBA" id="ARBA00022833"/>
    </source>
</evidence>
<dbReference type="AlphaFoldDB" id="A0A8S1IN02"/>
<protein>
    <recommendedName>
        <fullName evidence="10">GATA-type domain-containing protein</fullName>
    </recommendedName>
</protein>
<dbReference type="EMBL" id="CAJHUC010000177">
    <property type="protein sequence ID" value="CAD7694764.1"/>
    <property type="molecule type" value="Genomic_DNA"/>
</dbReference>
<dbReference type="InterPro" id="IPR013088">
    <property type="entry name" value="Znf_NHR/GATA"/>
</dbReference>
<gene>
    <name evidence="11" type="ORF">OSTQU699_LOCUS127</name>
</gene>
<evidence type="ECO:0000256" key="6">
    <source>
        <dbReference type="ARBA" id="ARBA00024019"/>
    </source>
</evidence>
<evidence type="ECO:0000259" key="10">
    <source>
        <dbReference type="PROSITE" id="PS50114"/>
    </source>
</evidence>
<keyword evidence="4" id="KW-0805">Transcription regulation</keyword>
<dbReference type="SUPFAM" id="SSF57716">
    <property type="entry name" value="Glucocorticoid receptor-like (DNA-binding domain)"/>
    <property type="match status" value="1"/>
</dbReference>
<dbReference type="OrthoDB" id="2162994at2759"/>
<reference evidence="11" key="1">
    <citation type="submission" date="2020-12" db="EMBL/GenBank/DDBJ databases">
        <authorList>
            <person name="Iha C."/>
        </authorList>
    </citation>
    <scope>NUCLEOTIDE SEQUENCE</scope>
</reference>
<comment type="function">
    <text evidence="7">Transcriptional regulator that specifically binds 5'-GATA-3' or 5'-GAT-3' motifs within gene promoters.</text>
</comment>
<evidence type="ECO:0000256" key="4">
    <source>
        <dbReference type="ARBA" id="ARBA00023015"/>
    </source>
</evidence>
<comment type="caution">
    <text evidence="11">The sequence shown here is derived from an EMBL/GenBank/DDBJ whole genome shotgun (WGS) entry which is preliminary data.</text>
</comment>
<keyword evidence="12" id="KW-1185">Reference proteome</keyword>
<dbReference type="Proteomes" id="UP000708148">
    <property type="component" value="Unassembled WGS sequence"/>
</dbReference>
<accession>A0A8S1IN02</accession>
<dbReference type="GO" id="GO:0043565">
    <property type="term" value="F:sequence-specific DNA binding"/>
    <property type="evidence" value="ECO:0007669"/>
    <property type="project" value="InterPro"/>
</dbReference>
<name>A0A8S1IN02_9CHLO</name>
<feature type="domain" description="GATA-type" evidence="10">
    <location>
        <begin position="111"/>
        <end position="139"/>
    </location>
</feature>
<evidence type="ECO:0000256" key="1">
    <source>
        <dbReference type="ARBA" id="ARBA00022723"/>
    </source>
</evidence>
<feature type="region of interest" description="Disordered" evidence="9">
    <location>
        <begin position="346"/>
        <end position="369"/>
    </location>
</feature>
<dbReference type="Pfam" id="PF00320">
    <property type="entry name" value="GATA"/>
    <property type="match status" value="1"/>
</dbReference>
<proteinExistence type="inferred from homology"/>
<dbReference type="CDD" id="cd00202">
    <property type="entry name" value="ZnF_GATA"/>
    <property type="match status" value="1"/>
</dbReference>